<feature type="domain" description="CCHC-type" evidence="5">
    <location>
        <begin position="393"/>
        <end position="407"/>
    </location>
</feature>
<evidence type="ECO:0000259" key="5">
    <source>
        <dbReference type="PROSITE" id="PS50158"/>
    </source>
</evidence>
<dbReference type="SUPFAM" id="SSF56672">
    <property type="entry name" value="DNA/RNA polymerases"/>
    <property type="match status" value="2"/>
</dbReference>
<dbReference type="GO" id="GO:0003676">
    <property type="term" value="F:nucleic acid binding"/>
    <property type="evidence" value="ECO:0007669"/>
    <property type="project" value="InterPro"/>
</dbReference>
<reference evidence="8" key="1">
    <citation type="submission" date="2021-09" db="EMBL/GenBank/DDBJ databases">
        <title>A high-quality genome of the endoparasitic fungus Hirsutella rhossiliensis with a comparison of Hirsutella genomes reveals transposable elements contributing to genome size variation.</title>
        <authorList>
            <person name="Lin R."/>
            <person name="Jiao Y."/>
            <person name="Sun X."/>
            <person name="Ling J."/>
            <person name="Xie B."/>
            <person name="Cheng X."/>
        </authorList>
    </citation>
    <scope>NUCLEOTIDE SEQUENCE</scope>
    <source>
        <strain evidence="8">HR02</strain>
    </source>
</reference>
<keyword evidence="3" id="KW-0479">Metal-binding</keyword>
<dbReference type="EMBL" id="JAIZPD010000006">
    <property type="protein sequence ID" value="KAH0962635.1"/>
    <property type="molecule type" value="Genomic_DNA"/>
</dbReference>
<feature type="compositionally biased region" description="Polar residues" evidence="4">
    <location>
        <begin position="1904"/>
        <end position="1915"/>
    </location>
</feature>
<feature type="region of interest" description="Disordered" evidence="4">
    <location>
        <begin position="2858"/>
        <end position="2886"/>
    </location>
</feature>
<evidence type="ECO:0000256" key="3">
    <source>
        <dbReference type="PROSITE-ProRule" id="PRU00047"/>
    </source>
</evidence>
<dbReference type="PROSITE" id="PS50879">
    <property type="entry name" value="RNASE_H_1"/>
    <property type="match status" value="1"/>
</dbReference>
<evidence type="ECO:0000313" key="8">
    <source>
        <dbReference type="EMBL" id="KAH0962635.1"/>
    </source>
</evidence>
<dbReference type="InterPro" id="IPR036397">
    <property type="entry name" value="RNaseH_sf"/>
</dbReference>
<dbReference type="Gene3D" id="3.60.10.10">
    <property type="entry name" value="Endonuclease/exonuclease/phosphatase"/>
    <property type="match status" value="2"/>
</dbReference>
<dbReference type="PANTHER" id="PTHR33481:SF1">
    <property type="entry name" value="ENDONUCLEASE_EXONUCLEASE_PHOSPHATASE DOMAIN-CONTAINING PROTEIN-RELATED"/>
    <property type="match status" value="1"/>
</dbReference>
<dbReference type="InterPro" id="IPR002156">
    <property type="entry name" value="RNaseH_domain"/>
</dbReference>
<dbReference type="InterPro" id="IPR012337">
    <property type="entry name" value="RNaseH-like_sf"/>
</dbReference>
<dbReference type="GeneID" id="68355866"/>
<sequence>MAPASGSHVDSNASRQGIRSPPNPAAHISHLRPRYPTEARRNDSFPAAQQLAQSISSTETPEAAVTEGAQLEEAPNLFDSAQPTEHAPVSILEAATKIARDKTAAHNAKLAVLRVFSESFEQAAKQFTSGTENSIAKQVATKFLKFWTQSLAELEEPPKPTYSSVLASGKPKQGQLAFTASAPPQRKPQTTTRLPGRPPVAPPKEDLRVFVRLDADAPARNHERYAIRTHIAARVGIDLRRIPAAFPVNTGWAIQASDVATRDLLVQRQAEWAADLEAAAVEISQKWHSYVVADCPRRLTDLRGVVINYEEAVKEEIACQTGLKPISIRLSRHDSGDMPTQTLIVSFLEPTRRPWRLFGASRLARYIDKPSIPSQCDKCWDFHARHSCDRMARCRRCGKTNHRSQECAALEQCANCLGPHCADDPKCPARPKRVHGIVRRLTKEEKGLVRQAGAQLFAQQKRQTPNHNVPEQSCQSPDSSQLRSSESQAAGEDGSSGRSATQSEPLPHPCIVVATTPPHASDDNQFTPVVPRALRVFQANVGKIPPAHDTALALADSERYDIILLQEPWTGLKDGRCLTKTHPAYDTFSPVTDWDGRDTRPRVMTYVRRSAGLVADQKRPPDYDAALEILLGWCATDKCLVSGDFNAKHPSWQAGRQEHRGEDIAFWAMDNRLSLLNAVDVPTNARGSTIDLAFSNIPLADASSPSTLPLCKIRLNSDEELKRFVELVEAGAAFIPTTTSTPSELDNFASALVDLLGCAARAAGRPSAPPLQVDGRVYETQLEKATALRRATLERRTASDDIPDPWIPVNTDKMIPFPNQVSFEEARDATLRTGNTSPGSDNITVRMLRAVWHAIGSLVHQLYQGCLTIGHHPKPFREAEVVMIAKLGRRDLSTPRAWRPISLLSCLGKGLERLIARRLAWGSIHFGVLHPQQAGALPKRSAVDLVAALVHDIEEAFARKQVATLVTLDIQGAFDTVLCNRLVLRLREQGWPSNLARWAGSFMQDRSARIRYQDIVTDSSPLQCGHSQGRFGYADDTAILCVGNSLDETTAEASHHVRELLSWGAANGISFDPDKTEVMHFSRTKPKTAPPVLHGEFEKRPDRAMRWLGVWLDSSLSFKTHVEKWTAKAQAVAFHLRRLTNTKHGPLPSAMRRAVCACVIPVLLYAAEAWYPGPKSPRWTKPSKEGPSGIGNLVKKMSKALYTSLRAILPVWRTTPTNVLHRRREYRPFLYSSKGVGRPLLRALKLSTKLTRSSSARRDQKLPLRRADEMLSSCPRPALLQRGFAEEQTAPLQSASKHETAKKFRDWLQALSPRTLVVYSDGSRSEEGHIGYGYAVHRDGSTVLSGKGRLGTAEVFDAEAKGALEGLKAAVSLPETDRIFVCLDNLATATCLRGTPNDSSQEVFLEFQSLARKYGAVEVHWIPGHADIPGNEEADALAKAGASLPEPADGEPTLAHLRKIARLQRKEAFSAWWETSAPERYRDLRLKATTSSFSSCLDVPLTGNRFVMSAVEPMKCWITPFDLGVHTPPNLARLARASQLRHSSPISSRPIGLTSAFRRPAVTPSSPLIRLSNAAATEGAQRESAPNRPGSAESVNLHPVSIVEAANKLAVEQTNAYNAKMTVFRAFCESFEQTAKHFTSGLEHSFAEQFSSSFLDFWRQALSDLNPAPAPTYSSVAAGHPASQPLGGHTPTAAEAPQQQRPRQPISRLQGRPSPAPPKEDLRVFVRLDAEAPARDHSSYAIRTHIAAKVGIDLHRVPAAFKVNSGWAIRTLDATIRDLIVQRQSEWSEDLDATSVEITHKWYKYVVPNCPRRLTDLQGNEVNYEAAVKDEIACQTGLTPISIRPSLHDSNDLPTLEQCANCLGPHSADFSKCPARPKRSHGVIRRLTKEEKTLSDRWAPNYLLSGSNTPRTAQSDDQEAEHPDDRSRGRSETSVLSSTRTMSPPFIMRRPVATRDILWLTINNITVVNFYRQPYYDEALDILLQWTTPGRCLVAGDFNAKHSSWQAGRLDGRGDDIAYWASENGLSLLNPADVLTNPHGNTIDLAFSNIPLSEAVVEEHLATSSDHFTLSVTLADLAPASVPLGKVRLTSDDELARFAEMVDSGAIAIPAAASSPQELDSLALALADLLQLAAKAAGRPVRKGARSAPWWTEECALAAAEYRAIRRVYPLGFNQEVQSAKRDFQKVARRAKRLYWRNLIDSFTDSASVFKAVRWLRSPGAFQPPPLQVGDIVYETQLDKANALRRATLERRTADDDIPDPWIPVDTMKTIPFTQHVSFDEVRDATLRTGNTSPGPDSITVQMLKVVWHVIGSHVHRLYEGCLTIGHHPKPFREAEVVMITKPRRRNLSTPRAWRPISLLSCLGKGLERLIARRLAWASIHYGVLHSQQTGALPKRSAVDLVAALLHDIEEAFARGQVATLVTMDIQGAFDTVLRNRLILRLREQGWPEHLARWAGSFTHDRSARVRYQDVTTPSSPLQCGLPQGSPVSPIFFLLYTEPIYRLGKPKGRFGYADDTGILCIGNSLETTAERASRYVNELVAWGAANGIDFDPMKTEVMHFCRSKPKVNPPIFHGDSEKRPDQAMRWLGIWLDSTLSFKTHVEKWTAKAQVVAYHLKGLANTKHGPLPGAVRRAVRACIEPVLLHGAEAWYPGLTSPRWIQPAKEGPSGIQQLIRKMNKSLHTSIRAVLPVWRTTPINALHRESGIPPAIQLLEARRMRFSARLKSLDEAHPLVKRTARPKPPAIHRSIKLKYQMPREGFRTRLRRSDQLLHCSRRPILLPRRFGDDQALPLQTATKDQSAAEFCSWLRGMPADSSQDVFLEFQALATAHAKAGTSQPEPAGAIPTLAYLRRAARQQPKTVNRAKAETSTVSDNGISPPRLHDPLTGTRFNTERLRADEMLDGDLSGLTAAGRKMHIHTYIHTADADDDFFSQAFFSLNISLYNKPIVASEWQEQYFLMHGRVHPYVLAWDLDPTPWRGPVEGPVDYCAPALIIRDLGFQASV</sequence>
<dbReference type="InterPro" id="IPR000477">
    <property type="entry name" value="RT_dom"/>
</dbReference>
<dbReference type="CDD" id="cd09276">
    <property type="entry name" value="Rnase_HI_RT_non_LTR"/>
    <property type="match status" value="1"/>
</dbReference>
<feature type="compositionally biased region" description="Polar residues" evidence="4">
    <location>
        <begin position="460"/>
        <end position="488"/>
    </location>
</feature>
<evidence type="ECO:0000256" key="1">
    <source>
        <dbReference type="ARBA" id="ARBA00004173"/>
    </source>
</evidence>
<dbReference type="GO" id="GO:0005739">
    <property type="term" value="C:mitochondrion"/>
    <property type="evidence" value="ECO:0007669"/>
    <property type="project" value="UniProtKB-SubCell"/>
</dbReference>
<name>A0A9P8MWM8_9HYPO</name>
<dbReference type="PROSITE" id="PS50158">
    <property type="entry name" value="ZF_CCHC"/>
    <property type="match status" value="1"/>
</dbReference>
<dbReference type="SUPFAM" id="SSF56219">
    <property type="entry name" value="DNase I-like"/>
    <property type="match status" value="2"/>
</dbReference>
<dbReference type="PROSITE" id="PS50878">
    <property type="entry name" value="RT_POL"/>
    <property type="match status" value="2"/>
</dbReference>
<dbReference type="GO" id="GO:0008270">
    <property type="term" value="F:zinc ion binding"/>
    <property type="evidence" value="ECO:0007669"/>
    <property type="project" value="UniProtKB-KW"/>
</dbReference>
<dbReference type="RefSeq" id="XP_044720148.1">
    <property type="nucleotide sequence ID" value="XM_044865208.1"/>
</dbReference>
<dbReference type="CDD" id="cd01650">
    <property type="entry name" value="RT_nLTR_like"/>
    <property type="match status" value="2"/>
</dbReference>
<dbReference type="InterPro" id="IPR043502">
    <property type="entry name" value="DNA/RNA_pol_sf"/>
</dbReference>
<proteinExistence type="predicted"/>
<keyword evidence="3" id="KW-0863">Zinc-finger</keyword>
<feature type="domain" description="RNase H type-1" evidence="7">
    <location>
        <begin position="1312"/>
        <end position="1443"/>
    </location>
</feature>
<dbReference type="SUPFAM" id="SSF53098">
    <property type="entry name" value="Ribonuclease H-like"/>
    <property type="match status" value="1"/>
</dbReference>
<dbReference type="Proteomes" id="UP000824596">
    <property type="component" value="Unassembled WGS sequence"/>
</dbReference>
<feature type="domain" description="Reverse transcriptase" evidence="6">
    <location>
        <begin position="2321"/>
        <end position="2591"/>
    </location>
</feature>
<feature type="region of interest" description="Disordered" evidence="4">
    <location>
        <begin position="1568"/>
        <end position="1594"/>
    </location>
</feature>
<dbReference type="Gene3D" id="3.30.420.10">
    <property type="entry name" value="Ribonuclease H-like superfamily/Ribonuclease H"/>
    <property type="match status" value="1"/>
</dbReference>
<dbReference type="Pfam" id="PF00078">
    <property type="entry name" value="RVT_1"/>
    <property type="match status" value="2"/>
</dbReference>
<feature type="compositionally biased region" description="Basic and acidic residues" evidence="4">
    <location>
        <begin position="1920"/>
        <end position="1931"/>
    </location>
</feature>
<feature type="region of interest" description="Disordered" evidence="4">
    <location>
        <begin position="1"/>
        <end position="66"/>
    </location>
</feature>
<keyword evidence="8" id="KW-0808">Transferase</keyword>
<feature type="domain" description="Reverse transcriptase" evidence="6">
    <location>
        <begin position="865"/>
        <end position="1112"/>
    </location>
</feature>
<keyword evidence="9" id="KW-1185">Reference proteome</keyword>
<feature type="compositionally biased region" description="Polar residues" evidence="4">
    <location>
        <begin position="50"/>
        <end position="60"/>
    </location>
</feature>
<dbReference type="GO" id="GO:0003964">
    <property type="term" value="F:RNA-directed DNA polymerase activity"/>
    <property type="evidence" value="ECO:0007669"/>
    <property type="project" value="UniProtKB-KW"/>
</dbReference>
<keyword evidence="8" id="KW-0695">RNA-directed DNA polymerase</keyword>
<dbReference type="InterPro" id="IPR001878">
    <property type="entry name" value="Znf_CCHC"/>
</dbReference>
<evidence type="ECO:0000259" key="7">
    <source>
        <dbReference type="PROSITE" id="PS50879"/>
    </source>
</evidence>
<protein>
    <submittedName>
        <fullName evidence="8">Reverse transcriptase (RNA-dependent DNA polymerase) domain-containing protein</fullName>
    </submittedName>
</protein>
<dbReference type="InterPro" id="IPR036691">
    <property type="entry name" value="Endo/exonu/phosph_ase_sf"/>
</dbReference>
<feature type="region of interest" description="Disordered" evidence="4">
    <location>
        <begin position="173"/>
        <end position="201"/>
    </location>
</feature>
<comment type="caution">
    <text evidence="8">The sequence shown here is derived from an EMBL/GenBank/DDBJ whole genome shotgun (WGS) entry which is preliminary data.</text>
</comment>
<organism evidence="8 9">
    <name type="scientific">Hirsutella rhossiliensis</name>
    <dbReference type="NCBI Taxonomy" id="111463"/>
    <lineage>
        <taxon>Eukaryota</taxon>
        <taxon>Fungi</taxon>
        <taxon>Dikarya</taxon>
        <taxon>Ascomycota</taxon>
        <taxon>Pezizomycotina</taxon>
        <taxon>Sordariomycetes</taxon>
        <taxon>Hypocreomycetidae</taxon>
        <taxon>Hypocreales</taxon>
        <taxon>Ophiocordycipitaceae</taxon>
        <taxon>Hirsutella</taxon>
    </lineage>
</organism>
<feature type="region of interest" description="Disordered" evidence="4">
    <location>
        <begin position="1899"/>
        <end position="1940"/>
    </location>
</feature>
<feature type="region of interest" description="Disordered" evidence="4">
    <location>
        <begin position="1673"/>
        <end position="1720"/>
    </location>
</feature>
<accession>A0A9P8MWM8</accession>
<dbReference type="GO" id="GO:0004523">
    <property type="term" value="F:RNA-DNA hybrid ribonuclease activity"/>
    <property type="evidence" value="ECO:0007669"/>
    <property type="project" value="InterPro"/>
</dbReference>
<feature type="compositionally biased region" description="Polar residues" evidence="4">
    <location>
        <begin position="8"/>
        <end position="17"/>
    </location>
</feature>
<feature type="compositionally biased region" description="Low complexity" evidence="4">
    <location>
        <begin position="1690"/>
        <end position="1705"/>
    </location>
</feature>
<comment type="subcellular location">
    <subcellularLocation>
        <location evidence="1">Mitochondrion</location>
    </subcellularLocation>
</comment>
<gene>
    <name evidence="8" type="ORF">HRG_06737</name>
</gene>
<evidence type="ECO:0000256" key="4">
    <source>
        <dbReference type="SAM" id="MobiDB-lite"/>
    </source>
</evidence>
<keyword evidence="8" id="KW-0548">Nucleotidyltransferase</keyword>
<dbReference type="Pfam" id="PF00075">
    <property type="entry name" value="RNase_H"/>
    <property type="match status" value="1"/>
</dbReference>
<feature type="region of interest" description="Disordered" evidence="4">
    <location>
        <begin position="460"/>
        <end position="524"/>
    </location>
</feature>
<evidence type="ECO:0000259" key="6">
    <source>
        <dbReference type="PROSITE" id="PS50878"/>
    </source>
</evidence>
<dbReference type="Pfam" id="PF14529">
    <property type="entry name" value="Exo_endo_phos_2"/>
    <property type="match status" value="2"/>
</dbReference>
<dbReference type="OrthoDB" id="4842715at2759"/>
<dbReference type="InterPro" id="IPR005135">
    <property type="entry name" value="Endo/exonuclease/phosphatase"/>
</dbReference>
<keyword evidence="3" id="KW-0862">Zinc</keyword>
<keyword evidence="2" id="KW-0496">Mitochondrion</keyword>
<dbReference type="PANTHER" id="PTHR33481">
    <property type="entry name" value="REVERSE TRANSCRIPTASE"/>
    <property type="match status" value="1"/>
</dbReference>
<evidence type="ECO:0000256" key="2">
    <source>
        <dbReference type="ARBA" id="ARBA00023128"/>
    </source>
</evidence>
<evidence type="ECO:0000313" key="9">
    <source>
        <dbReference type="Proteomes" id="UP000824596"/>
    </source>
</evidence>